<comment type="catalytic activity">
    <reaction evidence="8">
        <text>L-seryl-[protein] + UTP = O-(5'-uridylyl)-L-seryl-[protein] + diphosphate</text>
        <dbReference type="Rhea" id="RHEA:64604"/>
        <dbReference type="Rhea" id="RHEA-COMP:9863"/>
        <dbReference type="Rhea" id="RHEA-COMP:16635"/>
        <dbReference type="ChEBI" id="CHEBI:29999"/>
        <dbReference type="ChEBI" id="CHEBI:33019"/>
        <dbReference type="ChEBI" id="CHEBI:46398"/>
        <dbReference type="ChEBI" id="CHEBI:156051"/>
    </reaction>
</comment>
<feature type="binding site" evidence="8">
    <location>
        <position position="180"/>
    </location>
    <ligand>
        <name>ATP</name>
        <dbReference type="ChEBI" id="CHEBI:30616"/>
    </ligand>
</feature>
<protein>
    <recommendedName>
        <fullName evidence="8">Protein nucleotidyltransferase YdiU</fullName>
        <ecNumber evidence="8">2.7.7.-</ecNumber>
    </recommendedName>
    <alternativeName>
        <fullName evidence="8">Protein adenylyltransferase YdiU</fullName>
        <ecNumber evidence="8">2.7.7.108</ecNumber>
    </alternativeName>
    <alternativeName>
        <fullName evidence="8">Protein uridylyltransferase YdiU</fullName>
        <ecNumber evidence="8">2.7.7.-</ecNumber>
    </alternativeName>
</protein>
<evidence type="ECO:0000313" key="10">
    <source>
        <dbReference type="Proteomes" id="UP000193870"/>
    </source>
</evidence>
<dbReference type="NCBIfam" id="NF000658">
    <property type="entry name" value="PRK00029.1"/>
    <property type="match status" value="1"/>
</dbReference>
<dbReference type="GO" id="GO:0030145">
    <property type="term" value="F:manganese ion binding"/>
    <property type="evidence" value="ECO:0007669"/>
    <property type="project" value="UniProtKB-UniRule"/>
</dbReference>
<feature type="binding site" evidence="8">
    <location>
        <position position="255"/>
    </location>
    <ligand>
        <name>Mg(2+)</name>
        <dbReference type="ChEBI" id="CHEBI:18420"/>
    </ligand>
</feature>
<dbReference type="PANTHER" id="PTHR32057">
    <property type="entry name" value="PROTEIN ADENYLYLTRANSFERASE SELO, MITOCHONDRIAL"/>
    <property type="match status" value="1"/>
</dbReference>
<keyword evidence="3 8" id="KW-0548">Nucleotidyltransferase</keyword>
<feature type="binding site" evidence="8">
    <location>
        <position position="90"/>
    </location>
    <ligand>
        <name>ATP</name>
        <dbReference type="ChEBI" id="CHEBI:30616"/>
    </ligand>
</feature>
<name>A0A1Y5RGD7_9RHOB</name>
<keyword evidence="8" id="KW-0464">Manganese</keyword>
<dbReference type="InterPro" id="IPR003846">
    <property type="entry name" value="SelO"/>
</dbReference>
<gene>
    <name evidence="8" type="primary">ydiU</name>
    <name evidence="8" type="synonym">selO</name>
    <name evidence="9" type="ORF">PAM7066_00425</name>
</gene>
<keyword evidence="5 8" id="KW-0547">Nucleotide-binding</keyword>
<feature type="binding site" evidence="8">
    <location>
        <position position="173"/>
    </location>
    <ligand>
        <name>ATP</name>
        <dbReference type="ChEBI" id="CHEBI:30616"/>
    </ligand>
</feature>
<comment type="catalytic activity">
    <reaction evidence="8">
        <text>L-histidyl-[protein] + UTP = N(tele)-(5'-uridylyl)-L-histidyl-[protein] + diphosphate</text>
        <dbReference type="Rhea" id="RHEA:83891"/>
        <dbReference type="Rhea" id="RHEA-COMP:9745"/>
        <dbReference type="Rhea" id="RHEA-COMP:20239"/>
        <dbReference type="ChEBI" id="CHEBI:29979"/>
        <dbReference type="ChEBI" id="CHEBI:33019"/>
        <dbReference type="ChEBI" id="CHEBI:46398"/>
        <dbReference type="ChEBI" id="CHEBI:233474"/>
    </reaction>
</comment>
<dbReference type="OrthoDB" id="9776281at2"/>
<proteinExistence type="inferred from homology"/>
<dbReference type="EMBL" id="FWFV01000001">
    <property type="protein sequence ID" value="SLN16843.1"/>
    <property type="molecule type" value="Genomic_DNA"/>
</dbReference>
<dbReference type="Proteomes" id="UP000193870">
    <property type="component" value="Unassembled WGS sequence"/>
</dbReference>
<comment type="cofactor">
    <cofactor evidence="8">
        <name>Mg(2+)</name>
        <dbReference type="ChEBI" id="CHEBI:18420"/>
    </cofactor>
    <cofactor evidence="8">
        <name>Mn(2+)</name>
        <dbReference type="ChEBI" id="CHEBI:29035"/>
    </cofactor>
</comment>
<dbReference type="Pfam" id="PF02696">
    <property type="entry name" value="SelO"/>
    <property type="match status" value="1"/>
</dbReference>
<dbReference type="PANTHER" id="PTHR32057:SF14">
    <property type="entry name" value="PROTEIN ADENYLYLTRANSFERASE SELO, MITOCHONDRIAL"/>
    <property type="match status" value="1"/>
</dbReference>
<feature type="binding site" evidence="8">
    <location>
        <position position="255"/>
    </location>
    <ligand>
        <name>ATP</name>
        <dbReference type="ChEBI" id="CHEBI:30616"/>
    </ligand>
</feature>
<comment type="catalytic activity">
    <reaction evidence="8">
        <text>L-tyrosyl-[protein] + UTP = O-(5'-uridylyl)-L-tyrosyl-[protein] + diphosphate</text>
        <dbReference type="Rhea" id="RHEA:83887"/>
        <dbReference type="Rhea" id="RHEA-COMP:10136"/>
        <dbReference type="Rhea" id="RHEA-COMP:20238"/>
        <dbReference type="ChEBI" id="CHEBI:33019"/>
        <dbReference type="ChEBI" id="CHEBI:46398"/>
        <dbReference type="ChEBI" id="CHEBI:46858"/>
        <dbReference type="ChEBI" id="CHEBI:90602"/>
    </reaction>
</comment>
<keyword evidence="6 8" id="KW-0067">ATP-binding</keyword>
<keyword evidence="2 8" id="KW-0808">Transferase</keyword>
<sequence length="474" mass="51709">MTLALPFDNSYARLPDRLFARQRPVPVAAPRLVALNDELARNLGLDPEALRGPDGVEALAGNTPPEGAEPIAQAYAGHQFGGWVPQLGDGRAVLLGEVVSDGRRYDLQLKGAGRTPFSRGGDGRAWLGPVLREYLVSEAMHKLGIPTTRALAAVETGETVLREAPLPGAVLTRVASSHIRVGTFQYLYARQDTEGLQALTDHVIARHYPGADGPEGLLDAVVSAQARLIARWMGVGFIHGVMNTDNMAVSGETIDYGPCAFLDGYHPDTVFSSIDRHGRYAYAHQPEIAVWNLAQFATCLLPLMPDRQAAVERFTDLVNDFGTRYQAEWLEVFRAKLGLSTAEEDDTALVHQLLDIMATNRDDFTLVFRGLADGSAADHVTDRPAFDQWHEMWTARRHRDGATEADQVALMRRSNPGIIPRNHRVEECIQAAVGGDYGPFHALHAALATPFDDHPDYATPPAPGEEVRATFCGT</sequence>
<feature type="binding site" evidence="8">
    <location>
        <position position="246"/>
    </location>
    <ligand>
        <name>Mg(2+)</name>
        <dbReference type="ChEBI" id="CHEBI:18420"/>
    </ligand>
</feature>
<dbReference type="HAMAP" id="MF_00692">
    <property type="entry name" value="SelO"/>
    <property type="match status" value="1"/>
</dbReference>
<evidence type="ECO:0000256" key="2">
    <source>
        <dbReference type="ARBA" id="ARBA00022679"/>
    </source>
</evidence>
<comment type="similarity">
    <text evidence="1 8">Belongs to the SELO family.</text>
</comment>
<keyword evidence="10" id="KW-1185">Reference proteome</keyword>
<evidence type="ECO:0000313" key="9">
    <source>
        <dbReference type="EMBL" id="SLN16843.1"/>
    </source>
</evidence>
<evidence type="ECO:0000256" key="3">
    <source>
        <dbReference type="ARBA" id="ARBA00022695"/>
    </source>
</evidence>
<evidence type="ECO:0000256" key="1">
    <source>
        <dbReference type="ARBA" id="ARBA00009747"/>
    </source>
</evidence>
<feature type="binding site" evidence="8">
    <location>
        <position position="123"/>
    </location>
    <ligand>
        <name>ATP</name>
        <dbReference type="ChEBI" id="CHEBI:30616"/>
    </ligand>
</feature>
<comment type="function">
    <text evidence="8">Nucleotidyltransferase involved in the post-translational modification of proteins. It can catalyze the addition of adenosine monophosphate (AMP) or uridine monophosphate (UMP) to a protein, resulting in modifications known as AMPylation and UMPylation.</text>
</comment>
<evidence type="ECO:0000256" key="7">
    <source>
        <dbReference type="ARBA" id="ARBA00022842"/>
    </source>
</evidence>
<evidence type="ECO:0000256" key="5">
    <source>
        <dbReference type="ARBA" id="ARBA00022741"/>
    </source>
</evidence>
<accession>A0A1Y5RGD7</accession>
<dbReference type="EC" id="2.7.7.-" evidence="8"/>
<dbReference type="STRING" id="315423.SAMN04488020_101425"/>
<keyword evidence="7 8" id="KW-0460">Magnesium</keyword>
<comment type="catalytic activity">
    <reaction evidence="8">
        <text>L-seryl-[protein] + ATP = 3-O-(5'-adenylyl)-L-seryl-[protein] + diphosphate</text>
        <dbReference type="Rhea" id="RHEA:58120"/>
        <dbReference type="Rhea" id="RHEA-COMP:9863"/>
        <dbReference type="Rhea" id="RHEA-COMP:15073"/>
        <dbReference type="ChEBI" id="CHEBI:29999"/>
        <dbReference type="ChEBI" id="CHEBI:30616"/>
        <dbReference type="ChEBI" id="CHEBI:33019"/>
        <dbReference type="ChEBI" id="CHEBI:142516"/>
        <dbReference type="EC" id="2.7.7.108"/>
    </reaction>
</comment>
<evidence type="ECO:0000256" key="6">
    <source>
        <dbReference type="ARBA" id="ARBA00022840"/>
    </source>
</evidence>
<keyword evidence="4 8" id="KW-0479">Metal-binding</keyword>
<comment type="catalytic activity">
    <reaction evidence="8">
        <text>L-tyrosyl-[protein] + ATP = O-(5'-adenylyl)-L-tyrosyl-[protein] + diphosphate</text>
        <dbReference type="Rhea" id="RHEA:54288"/>
        <dbReference type="Rhea" id="RHEA-COMP:10136"/>
        <dbReference type="Rhea" id="RHEA-COMP:13846"/>
        <dbReference type="ChEBI" id="CHEBI:30616"/>
        <dbReference type="ChEBI" id="CHEBI:33019"/>
        <dbReference type="ChEBI" id="CHEBI:46858"/>
        <dbReference type="ChEBI" id="CHEBI:83624"/>
        <dbReference type="EC" id="2.7.7.108"/>
    </reaction>
</comment>
<dbReference type="RefSeq" id="WP_085852450.1">
    <property type="nucleotide sequence ID" value="NZ_FOPF01000001.1"/>
</dbReference>
<dbReference type="EC" id="2.7.7.108" evidence="8"/>
<evidence type="ECO:0000256" key="8">
    <source>
        <dbReference type="HAMAP-Rule" id="MF_00692"/>
    </source>
</evidence>
<evidence type="ECO:0000256" key="4">
    <source>
        <dbReference type="ARBA" id="ARBA00022723"/>
    </source>
</evidence>
<feature type="binding site" evidence="8">
    <location>
        <position position="91"/>
    </location>
    <ligand>
        <name>ATP</name>
        <dbReference type="ChEBI" id="CHEBI:30616"/>
    </ligand>
</feature>
<organism evidence="9 10">
    <name type="scientific">Palleronia marisminoris</name>
    <dbReference type="NCBI Taxonomy" id="315423"/>
    <lineage>
        <taxon>Bacteria</taxon>
        <taxon>Pseudomonadati</taxon>
        <taxon>Pseudomonadota</taxon>
        <taxon>Alphaproteobacteria</taxon>
        <taxon>Rhodobacterales</taxon>
        <taxon>Roseobacteraceae</taxon>
        <taxon>Palleronia</taxon>
    </lineage>
</organism>
<dbReference type="GO" id="GO:0005524">
    <property type="term" value="F:ATP binding"/>
    <property type="evidence" value="ECO:0007669"/>
    <property type="project" value="UniProtKB-UniRule"/>
</dbReference>
<dbReference type="GO" id="GO:0070733">
    <property type="term" value="F:AMPylase activity"/>
    <property type="evidence" value="ECO:0007669"/>
    <property type="project" value="UniProtKB-EC"/>
</dbReference>
<dbReference type="GO" id="GO:0000287">
    <property type="term" value="F:magnesium ion binding"/>
    <property type="evidence" value="ECO:0007669"/>
    <property type="project" value="UniProtKB-UniRule"/>
</dbReference>
<feature type="binding site" evidence="8">
    <location>
        <position position="110"/>
    </location>
    <ligand>
        <name>ATP</name>
        <dbReference type="ChEBI" id="CHEBI:30616"/>
    </ligand>
</feature>
<reference evidence="9 10" key="1">
    <citation type="submission" date="2017-03" db="EMBL/GenBank/DDBJ databases">
        <authorList>
            <person name="Afonso C.L."/>
            <person name="Miller P.J."/>
            <person name="Scott M.A."/>
            <person name="Spackman E."/>
            <person name="Goraichik I."/>
            <person name="Dimitrov K.M."/>
            <person name="Suarez D.L."/>
            <person name="Swayne D.E."/>
        </authorList>
    </citation>
    <scope>NUCLEOTIDE SEQUENCE [LARGE SCALE GENOMIC DNA]</scope>
    <source>
        <strain evidence="9 10">CECT 7066</strain>
    </source>
</reference>
<feature type="active site" description="Proton acceptor" evidence="8">
    <location>
        <position position="245"/>
    </location>
</feature>
<comment type="catalytic activity">
    <reaction evidence="8">
        <text>L-threonyl-[protein] + ATP = 3-O-(5'-adenylyl)-L-threonyl-[protein] + diphosphate</text>
        <dbReference type="Rhea" id="RHEA:54292"/>
        <dbReference type="Rhea" id="RHEA-COMP:11060"/>
        <dbReference type="Rhea" id="RHEA-COMP:13847"/>
        <dbReference type="ChEBI" id="CHEBI:30013"/>
        <dbReference type="ChEBI" id="CHEBI:30616"/>
        <dbReference type="ChEBI" id="CHEBI:33019"/>
        <dbReference type="ChEBI" id="CHEBI:138113"/>
        <dbReference type="EC" id="2.7.7.108"/>
    </reaction>
</comment>
<feature type="binding site" evidence="8">
    <location>
        <position position="122"/>
    </location>
    <ligand>
        <name>ATP</name>
        <dbReference type="ChEBI" id="CHEBI:30616"/>
    </ligand>
</feature>
<dbReference type="AlphaFoldDB" id="A0A1Y5RGD7"/>
<feature type="binding site" evidence="8">
    <location>
        <position position="88"/>
    </location>
    <ligand>
        <name>ATP</name>
        <dbReference type="ChEBI" id="CHEBI:30616"/>
    </ligand>
</feature>